<reference evidence="4" key="1">
    <citation type="submission" date="2021-02" db="EMBL/GenBank/DDBJ databases">
        <title>Genome sequence Cadophora malorum strain M34.</title>
        <authorList>
            <person name="Stefanovic E."/>
            <person name="Vu D."/>
            <person name="Scully C."/>
            <person name="Dijksterhuis J."/>
            <person name="Roader J."/>
            <person name="Houbraken J."/>
        </authorList>
    </citation>
    <scope>NUCLEOTIDE SEQUENCE</scope>
    <source>
        <strain evidence="4">M34</strain>
    </source>
</reference>
<dbReference type="EMBL" id="JAFJYH010000013">
    <property type="protein sequence ID" value="KAG4425109.1"/>
    <property type="molecule type" value="Genomic_DNA"/>
</dbReference>
<protein>
    <recommendedName>
        <fullName evidence="6">Short-chain dehydrogenase</fullName>
    </recommendedName>
</protein>
<dbReference type="Proteomes" id="UP000664132">
    <property type="component" value="Unassembled WGS sequence"/>
</dbReference>
<proteinExistence type="inferred from homology"/>
<comment type="similarity">
    <text evidence="1">Belongs to the short-chain dehydrogenases/reductases (SDR) family.</text>
</comment>
<dbReference type="AlphaFoldDB" id="A0A8H8BVE4"/>
<dbReference type="Gene3D" id="3.40.50.720">
    <property type="entry name" value="NAD(P)-binding Rossmann-like Domain"/>
    <property type="match status" value="1"/>
</dbReference>
<evidence type="ECO:0000256" key="1">
    <source>
        <dbReference type="ARBA" id="ARBA00006484"/>
    </source>
</evidence>
<name>A0A8H8BVE4_9HELO</name>
<keyword evidence="2" id="KW-0560">Oxidoreductase</keyword>
<dbReference type="InterPro" id="IPR002347">
    <property type="entry name" value="SDR_fam"/>
</dbReference>
<dbReference type="Pfam" id="PF00106">
    <property type="entry name" value="adh_short"/>
    <property type="match status" value="1"/>
</dbReference>
<dbReference type="GO" id="GO:0016491">
    <property type="term" value="F:oxidoreductase activity"/>
    <property type="evidence" value="ECO:0007669"/>
    <property type="project" value="UniProtKB-KW"/>
</dbReference>
<dbReference type="SUPFAM" id="SSF51735">
    <property type="entry name" value="NAD(P)-binding Rossmann-fold domains"/>
    <property type="match status" value="1"/>
</dbReference>
<dbReference type="OrthoDB" id="191139at2759"/>
<feature type="region of interest" description="Disordered" evidence="3">
    <location>
        <begin position="1"/>
        <end position="21"/>
    </location>
</feature>
<evidence type="ECO:0000313" key="5">
    <source>
        <dbReference type="Proteomes" id="UP000664132"/>
    </source>
</evidence>
<dbReference type="PRINTS" id="PR00081">
    <property type="entry name" value="GDHRDH"/>
</dbReference>
<dbReference type="InterPro" id="IPR036291">
    <property type="entry name" value="NAD(P)-bd_dom_sf"/>
</dbReference>
<dbReference type="PANTHER" id="PTHR24320">
    <property type="entry name" value="RETINOL DEHYDROGENASE"/>
    <property type="match status" value="1"/>
</dbReference>
<keyword evidence="5" id="KW-1185">Reference proteome</keyword>
<evidence type="ECO:0000256" key="3">
    <source>
        <dbReference type="SAM" id="MobiDB-lite"/>
    </source>
</evidence>
<sequence>MSSKYAASHASPKGPGDSRPTALQIISDEDLTSKLQNKIFLITGCSSGLGIETARALKTTGAKLFLTARNLEKGRKALTGILEPGQVELLHLDLESLDSVRACVEEVKRKTDKLNVLINNAGVRGTPEGKTKDGFETQFGTNHVAHFLLFQLLKPVLLASSTAEFNSRVVVLSSSAHREARLDFKDLNMTKRGYNPSIAYSQSKLANLYMVNEIERRYGAQGLHAWSVDPGGISTGLQRPNFKDVVVTLKTGLKKVMRFMQNSEQGASTTVWAAVGKELEGKGGKYLERCTVSEPVKAGFEILDPGHALYAYDEADAMRCWKDTMEMVGMTEQTEG</sequence>
<accession>A0A8H8BVE4</accession>
<dbReference type="PANTHER" id="PTHR24320:SF272">
    <property type="entry name" value="NAD(P)-BINDING ROSSMANN-FOLD SUPERFAMILY PROTEIN"/>
    <property type="match status" value="1"/>
</dbReference>
<gene>
    <name evidence="4" type="ORF">IFR04_001676</name>
</gene>
<evidence type="ECO:0000313" key="4">
    <source>
        <dbReference type="EMBL" id="KAG4425109.1"/>
    </source>
</evidence>
<evidence type="ECO:0000256" key="2">
    <source>
        <dbReference type="ARBA" id="ARBA00023002"/>
    </source>
</evidence>
<evidence type="ECO:0008006" key="6">
    <source>
        <dbReference type="Google" id="ProtNLM"/>
    </source>
</evidence>
<comment type="caution">
    <text evidence="4">The sequence shown here is derived from an EMBL/GenBank/DDBJ whole genome shotgun (WGS) entry which is preliminary data.</text>
</comment>
<organism evidence="4 5">
    <name type="scientific">Cadophora malorum</name>
    <dbReference type="NCBI Taxonomy" id="108018"/>
    <lineage>
        <taxon>Eukaryota</taxon>
        <taxon>Fungi</taxon>
        <taxon>Dikarya</taxon>
        <taxon>Ascomycota</taxon>
        <taxon>Pezizomycotina</taxon>
        <taxon>Leotiomycetes</taxon>
        <taxon>Helotiales</taxon>
        <taxon>Ploettnerulaceae</taxon>
        <taxon>Cadophora</taxon>
    </lineage>
</organism>